<dbReference type="InterPro" id="IPR013148">
    <property type="entry name" value="Glyco_hydro_32_N"/>
</dbReference>
<proteinExistence type="inferred from homology"/>
<protein>
    <submittedName>
        <fullName evidence="5">Glycosylhydrolase</fullName>
    </submittedName>
</protein>
<organism evidence="5">
    <name type="scientific">gut metagenome</name>
    <dbReference type="NCBI Taxonomy" id="749906"/>
    <lineage>
        <taxon>unclassified sequences</taxon>
        <taxon>metagenomes</taxon>
        <taxon>organismal metagenomes</taxon>
    </lineage>
</organism>
<evidence type="ECO:0000256" key="2">
    <source>
        <dbReference type="ARBA" id="ARBA00022801"/>
    </source>
</evidence>
<reference evidence="5" key="1">
    <citation type="journal article" date="2012" name="PLoS ONE">
        <title>Gene sets for utilization of primary and secondary nutrition supplies in the distal gut of endangered iberian lynx.</title>
        <authorList>
            <person name="Alcaide M."/>
            <person name="Messina E."/>
            <person name="Richter M."/>
            <person name="Bargiela R."/>
            <person name="Peplies J."/>
            <person name="Huws S.A."/>
            <person name="Newbold C.J."/>
            <person name="Golyshin P.N."/>
            <person name="Simon M.A."/>
            <person name="Lopez G."/>
            <person name="Yakimov M.M."/>
            <person name="Ferrer M."/>
        </authorList>
    </citation>
    <scope>NUCLEOTIDE SEQUENCE</scope>
</reference>
<dbReference type="AlphaFoldDB" id="J9GJ66"/>
<feature type="domain" description="Glycosyl hydrolase family 32 N-terminal" evidence="4">
    <location>
        <begin position="14"/>
        <end position="126"/>
    </location>
</feature>
<evidence type="ECO:0000256" key="3">
    <source>
        <dbReference type="ARBA" id="ARBA00023295"/>
    </source>
</evidence>
<evidence type="ECO:0000259" key="4">
    <source>
        <dbReference type="Pfam" id="PF00251"/>
    </source>
</evidence>
<dbReference type="GO" id="GO:0016798">
    <property type="term" value="F:hydrolase activity, acting on glycosyl bonds"/>
    <property type="evidence" value="ECO:0007669"/>
    <property type="project" value="UniProtKB-KW"/>
</dbReference>
<sequence>MGEKIENSAFFPAPQESFVGDPMPFYDEGKFHVFFLDDLRDGQQGYHPWSLYTTENLYDYEYLKEVIPFGTSSEEQDLALGTGSVIKDKEGVYHAFYTGHNDVPRVNRPKEAVMHATSTDLKKWDKRP</sequence>
<dbReference type="PANTHER" id="PTHR43101">
    <property type="entry name" value="BETA-FRUCTOSIDASE"/>
    <property type="match status" value="1"/>
</dbReference>
<feature type="non-terminal residue" evidence="5">
    <location>
        <position position="128"/>
    </location>
</feature>
<dbReference type="InterPro" id="IPR023296">
    <property type="entry name" value="Glyco_hydro_beta-prop_sf"/>
</dbReference>
<keyword evidence="3" id="KW-0326">Glycosidase</keyword>
<dbReference type="Pfam" id="PF00251">
    <property type="entry name" value="Glyco_hydro_32N"/>
    <property type="match status" value="1"/>
</dbReference>
<dbReference type="Gene3D" id="2.115.10.20">
    <property type="entry name" value="Glycosyl hydrolase domain, family 43"/>
    <property type="match status" value="1"/>
</dbReference>
<accession>J9GJ66</accession>
<evidence type="ECO:0000313" key="5">
    <source>
        <dbReference type="EMBL" id="EJX07707.1"/>
    </source>
</evidence>
<comment type="similarity">
    <text evidence="1">Belongs to the glycosyl hydrolase 32 family.</text>
</comment>
<keyword evidence="2 5" id="KW-0378">Hydrolase</keyword>
<evidence type="ECO:0000256" key="1">
    <source>
        <dbReference type="ARBA" id="ARBA00009902"/>
    </source>
</evidence>
<dbReference type="SUPFAM" id="SSF75005">
    <property type="entry name" value="Arabinanase/levansucrase/invertase"/>
    <property type="match status" value="1"/>
</dbReference>
<dbReference type="EMBL" id="AMCI01000808">
    <property type="protein sequence ID" value="EJX07707.1"/>
    <property type="molecule type" value="Genomic_DNA"/>
</dbReference>
<comment type="caution">
    <text evidence="5">The sequence shown here is derived from an EMBL/GenBank/DDBJ whole genome shotgun (WGS) entry which is preliminary data.</text>
</comment>
<dbReference type="PANTHER" id="PTHR43101:SF1">
    <property type="entry name" value="BETA-FRUCTOSIDASE"/>
    <property type="match status" value="1"/>
</dbReference>
<dbReference type="InterPro" id="IPR051214">
    <property type="entry name" value="GH32_Enzymes"/>
</dbReference>
<name>J9GJ66_9ZZZZ</name>
<gene>
    <name evidence="5" type="ORF">EVA_04181</name>
</gene>